<keyword evidence="1" id="KW-0812">Transmembrane</keyword>
<organism evidence="2 3">
    <name type="scientific">Plakobranchus ocellatus</name>
    <dbReference type="NCBI Taxonomy" id="259542"/>
    <lineage>
        <taxon>Eukaryota</taxon>
        <taxon>Metazoa</taxon>
        <taxon>Spiralia</taxon>
        <taxon>Lophotrochozoa</taxon>
        <taxon>Mollusca</taxon>
        <taxon>Gastropoda</taxon>
        <taxon>Heterobranchia</taxon>
        <taxon>Euthyneura</taxon>
        <taxon>Panpulmonata</taxon>
        <taxon>Sacoglossa</taxon>
        <taxon>Placobranchoidea</taxon>
        <taxon>Plakobranchidae</taxon>
        <taxon>Plakobranchus</taxon>
    </lineage>
</organism>
<dbReference type="AlphaFoldDB" id="A0AAV4B5C9"/>
<sequence length="90" mass="10064">MGMPNFKAKFPFSQSSLCAARLCSERPIHPVVHELVWFFGFVCVVSNVFLFSTSIHLVHASADTQRRGSDRGLELVTKVPRRMQGEAANN</sequence>
<gene>
    <name evidence="2" type="ORF">PoB_004229500</name>
</gene>
<evidence type="ECO:0000313" key="3">
    <source>
        <dbReference type="Proteomes" id="UP000735302"/>
    </source>
</evidence>
<name>A0AAV4B5C9_9GAST</name>
<evidence type="ECO:0000313" key="2">
    <source>
        <dbReference type="EMBL" id="GFO15790.1"/>
    </source>
</evidence>
<protein>
    <submittedName>
        <fullName evidence="2">Uncharacterized protein</fullName>
    </submittedName>
</protein>
<keyword evidence="1" id="KW-0472">Membrane</keyword>
<keyword evidence="3" id="KW-1185">Reference proteome</keyword>
<comment type="caution">
    <text evidence="2">The sequence shown here is derived from an EMBL/GenBank/DDBJ whole genome shotgun (WGS) entry which is preliminary data.</text>
</comment>
<dbReference type="Proteomes" id="UP000735302">
    <property type="component" value="Unassembled WGS sequence"/>
</dbReference>
<proteinExistence type="predicted"/>
<keyword evidence="1" id="KW-1133">Transmembrane helix</keyword>
<accession>A0AAV4B5C9</accession>
<evidence type="ECO:0000256" key="1">
    <source>
        <dbReference type="SAM" id="Phobius"/>
    </source>
</evidence>
<reference evidence="2 3" key="1">
    <citation type="journal article" date="2021" name="Elife">
        <title>Chloroplast acquisition without the gene transfer in kleptoplastic sea slugs, Plakobranchus ocellatus.</title>
        <authorList>
            <person name="Maeda T."/>
            <person name="Takahashi S."/>
            <person name="Yoshida T."/>
            <person name="Shimamura S."/>
            <person name="Takaki Y."/>
            <person name="Nagai Y."/>
            <person name="Toyoda A."/>
            <person name="Suzuki Y."/>
            <person name="Arimoto A."/>
            <person name="Ishii H."/>
            <person name="Satoh N."/>
            <person name="Nishiyama T."/>
            <person name="Hasebe M."/>
            <person name="Maruyama T."/>
            <person name="Minagawa J."/>
            <person name="Obokata J."/>
            <person name="Shigenobu S."/>
        </authorList>
    </citation>
    <scope>NUCLEOTIDE SEQUENCE [LARGE SCALE GENOMIC DNA]</scope>
</reference>
<feature type="transmembrane region" description="Helical" evidence="1">
    <location>
        <begin position="35"/>
        <end position="58"/>
    </location>
</feature>
<dbReference type="EMBL" id="BLXT01004630">
    <property type="protein sequence ID" value="GFO15790.1"/>
    <property type="molecule type" value="Genomic_DNA"/>
</dbReference>